<dbReference type="AlphaFoldDB" id="A0A7W6CIN3"/>
<dbReference type="GO" id="GO:0006006">
    <property type="term" value="P:glucose metabolic process"/>
    <property type="evidence" value="ECO:0007669"/>
    <property type="project" value="UniProtKB-KW"/>
</dbReference>
<dbReference type="GO" id="GO:0016853">
    <property type="term" value="F:isomerase activity"/>
    <property type="evidence" value="ECO:0007669"/>
    <property type="project" value="UniProtKB-KW"/>
</dbReference>
<dbReference type="Proteomes" id="UP000548867">
    <property type="component" value="Unassembled WGS sequence"/>
</dbReference>
<dbReference type="InterPro" id="IPR015943">
    <property type="entry name" value="WD40/YVTN_repeat-like_dom_sf"/>
</dbReference>
<evidence type="ECO:0000313" key="5">
    <source>
        <dbReference type="Proteomes" id="UP000548867"/>
    </source>
</evidence>
<evidence type="ECO:0000256" key="2">
    <source>
        <dbReference type="ARBA" id="ARBA00022526"/>
    </source>
</evidence>
<comment type="caution">
    <text evidence="4">The sequence shown here is derived from an EMBL/GenBank/DDBJ whole genome shotgun (WGS) entry which is preliminary data.</text>
</comment>
<dbReference type="InterPro" id="IPR050282">
    <property type="entry name" value="Cycloisomerase_2"/>
</dbReference>
<feature type="chain" id="PRO_5031447909" evidence="3">
    <location>
        <begin position="24"/>
        <end position="380"/>
    </location>
</feature>
<evidence type="ECO:0000256" key="3">
    <source>
        <dbReference type="SAM" id="SignalP"/>
    </source>
</evidence>
<dbReference type="SUPFAM" id="SSF51004">
    <property type="entry name" value="C-terminal (heme d1) domain of cytochrome cd1-nitrite reductase"/>
    <property type="match status" value="1"/>
</dbReference>
<keyword evidence="3" id="KW-0732">Signal</keyword>
<dbReference type="InterPro" id="IPR019405">
    <property type="entry name" value="Lactonase_7-beta_prop"/>
</dbReference>
<comment type="similarity">
    <text evidence="1">Belongs to the cycloisomerase 2 family.</text>
</comment>
<gene>
    <name evidence="4" type="ORF">GGR38_001367</name>
</gene>
<keyword evidence="2" id="KW-0313">Glucose metabolism</keyword>
<dbReference type="InterPro" id="IPR011048">
    <property type="entry name" value="Haem_d1_sf"/>
</dbReference>
<keyword evidence="2" id="KW-0119">Carbohydrate metabolism</keyword>
<dbReference type="Gene3D" id="2.130.10.10">
    <property type="entry name" value="YVTN repeat-like/Quinoprotein amine dehydrogenase"/>
    <property type="match status" value="1"/>
</dbReference>
<dbReference type="EMBL" id="JACIDX010000004">
    <property type="protein sequence ID" value="MBB3954440.1"/>
    <property type="molecule type" value="Genomic_DNA"/>
</dbReference>
<dbReference type="PANTHER" id="PTHR30344">
    <property type="entry name" value="6-PHOSPHOGLUCONOLACTONASE-RELATED"/>
    <property type="match status" value="1"/>
</dbReference>
<evidence type="ECO:0000256" key="1">
    <source>
        <dbReference type="ARBA" id="ARBA00005564"/>
    </source>
</evidence>
<dbReference type="PANTHER" id="PTHR30344:SF1">
    <property type="entry name" value="6-PHOSPHOGLUCONOLACTONASE"/>
    <property type="match status" value="1"/>
</dbReference>
<dbReference type="RefSeq" id="WP_183623919.1">
    <property type="nucleotide sequence ID" value="NZ_JACIDX010000004.1"/>
</dbReference>
<keyword evidence="5" id="KW-1185">Reference proteome</keyword>
<proteinExistence type="inferred from homology"/>
<name>A0A7W6CIN3_9SPHN</name>
<dbReference type="Pfam" id="PF10282">
    <property type="entry name" value="Lactonase"/>
    <property type="match status" value="1"/>
</dbReference>
<keyword evidence="4" id="KW-0413">Isomerase</keyword>
<organism evidence="4 5">
    <name type="scientific">Novosphingobium sediminicola</name>
    <dbReference type="NCBI Taxonomy" id="563162"/>
    <lineage>
        <taxon>Bacteria</taxon>
        <taxon>Pseudomonadati</taxon>
        <taxon>Pseudomonadota</taxon>
        <taxon>Alphaproteobacteria</taxon>
        <taxon>Sphingomonadales</taxon>
        <taxon>Sphingomonadaceae</taxon>
        <taxon>Novosphingobium</taxon>
    </lineage>
</organism>
<dbReference type="GO" id="GO:0017057">
    <property type="term" value="F:6-phosphogluconolactonase activity"/>
    <property type="evidence" value="ECO:0007669"/>
    <property type="project" value="TreeGrafter"/>
</dbReference>
<sequence length="380" mass="39812">MNFTRRALLGASLCLALASGVQAQKPAGQLVYIGMHGDKITAARFDPAKGTLESIGPVAGNARPTWGLRMPGQPVIFFNEEAGNGGDAQGGVQAYRVNTATGALDKISDVRAGGGGTTHLWYDAPSRTMLAANYGGGSLATIPVGADGTLGAVASLTKFIGSGPHKRQGSPHAHGVSVDPSGKWALVSDLGSDRVWVLPFDRKTGKVGAYDATSPQHYVAPFGTGPRHMAWSPVRPVLYVADELTADVDTLAWDAVKGRLTLVQSLSTNAAGFKGEASASEVAVSRNGRFVYVANRGDSTIVVHKVDPKTGALTRIQRLSSGGRMPWHFTLDGTGRWLLAANRDSNRVNVLAINPVTGMLSDSGHSLETKQPVHVLMSGL</sequence>
<reference evidence="4 5" key="1">
    <citation type="submission" date="2020-08" db="EMBL/GenBank/DDBJ databases">
        <title>Genomic Encyclopedia of Type Strains, Phase IV (KMG-IV): sequencing the most valuable type-strain genomes for metagenomic binning, comparative biology and taxonomic classification.</title>
        <authorList>
            <person name="Goeker M."/>
        </authorList>
    </citation>
    <scope>NUCLEOTIDE SEQUENCE [LARGE SCALE GENOMIC DNA]</scope>
    <source>
        <strain evidence="4 5">DSM 27057</strain>
    </source>
</reference>
<protein>
    <submittedName>
        <fullName evidence="4">6-phosphogluconolactonase (Cycloisomerase 2 family)</fullName>
    </submittedName>
</protein>
<accession>A0A7W6CIN3</accession>
<evidence type="ECO:0000313" key="4">
    <source>
        <dbReference type="EMBL" id="MBB3954440.1"/>
    </source>
</evidence>
<feature type="signal peptide" evidence="3">
    <location>
        <begin position="1"/>
        <end position="23"/>
    </location>
</feature>